<dbReference type="Gene3D" id="2.130.10.10">
    <property type="entry name" value="YVTN repeat-like/Quinoprotein amine dehydrogenase"/>
    <property type="match status" value="2"/>
</dbReference>
<dbReference type="InterPro" id="IPR015943">
    <property type="entry name" value="WD40/YVTN_repeat-like_dom_sf"/>
</dbReference>
<dbReference type="InterPro" id="IPR018060">
    <property type="entry name" value="HTH_AraC"/>
</dbReference>
<dbReference type="SMART" id="SM00448">
    <property type="entry name" value="REC"/>
    <property type="match status" value="1"/>
</dbReference>
<evidence type="ECO:0000256" key="11">
    <source>
        <dbReference type="ARBA" id="ARBA00023163"/>
    </source>
</evidence>
<dbReference type="InterPro" id="IPR001789">
    <property type="entry name" value="Sig_transdc_resp-reg_receiver"/>
</dbReference>
<dbReference type="PRINTS" id="PR00344">
    <property type="entry name" value="BCTRLSENSOR"/>
</dbReference>
<evidence type="ECO:0000256" key="5">
    <source>
        <dbReference type="ARBA" id="ARBA00022741"/>
    </source>
</evidence>
<dbReference type="FunFam" id="3.30.565.10:FF:000037">
    <property type="entry name" value="Hybrid sensor histidine kinase/response regulator"/>
    <property type="match status" value="1"/>
</dbReference>
<dbReference type="PROSITE" id="PS00041">
    <property type="entry name" value="HTH_ARAC_FAMILY_1"/>
    <property type="match status" value="1"/>
</dbReference>
<dbReference type="InterPro" id="IPR011110">
    <property type="entry name" value="Reg_prop"/>
</dbReference>
<dbReference type="Pfam" id="PF00512">
    <property type="entry name" value="HisKA"/>
    <property type="match status" value="1"/>
</dbReference>
<keyword evidence="5" id="KW-0547">Nucleotide-binding</keyword>
<dbReference type="InterPro" id="IPR003661">
    <property type="entry name" value="HisK_dim/P_dom"/>
</dbReference>
<sequence length="1363" mass="154614">MLLLRFPYGRNPVLLIALLLLPVLLPSQYYPVSYLGMEQGLSNNSVMSIYQDKDGFMWFGTYDGLNRYDGYECRVFRNQIGDSTSLLTNTIYTIDGDEAGHIWVGGMKGACVYYPATASFRQLRYVAEGNTQPVLLHDNIQRIRAVNADMVLTGGQQTGLVLFENGNTTGTQIPLNMLPGNKCCYNVIAIDAAADKRSAWVFIQQSGLFRFDFATKQLNLVSNTLRHANCIRATADGNLWVGSNEGLARFNTVTGVYESGVLPGRNRVINLCEDRKHTLWIGTDDAGIFTWAGGVATPLPEKFALSPVTRSISVWGIYEDASGRKWIGTLRGGVSMIEARPDYFTKVLYRTGKEQPVDNFIFSFCEDNRGQLWIGTDGAGLRCWNRQQNTYHNYIHVPGSAEGLSSNFVTSIIQDAGNDIWASTWSGGVNRITPGSFAVTRYACFNPYTGQEEKNVWVLYQDKQQQLWASATNHGSLYRFKKEANRFELFDTALADLQCLTETADGTFWGGSYSSLICIDRQQRRHVNFKMGYTIRCIVDDGNGFLWVGTQEGGLLHFNRRTGKYRRYSTADGLPGNTILRILTDARGDLWLSTYNGLSRFRFKEKRFTNYSYTDGLQSNQFSFNAAERLSTGELAFGGINGFNLFRPDSIHEQDLHAPILLNGLFVNNQPIEKSPRFVTERTVNGIHTIRLPYDQTTLSLNFVRLTFNGTDKTKYAFLLDGWDKEWHYINNARQASYSRLQEGTYTFKVRVADADGIWEEPVSLLTITVLPPWYRSWWAYILYIAAAAALVWVYRRYMHTQARLRYEVKLAHLESEKEKEIAERQLSVFTNISHEFRTPLTLIINPLKNAVAGLEQTPLQQELLTAQRNAHRLLSLVDQLLLFKRADSGGDQLHITAFRLQELCQEVFLCFTQQAKTRGIEYTFSPARSSGNWYGDYEKLEIALFNLLSNAFKFTPDGGKITLDMQEEGENVSISITDTGCGISEAEQLRIFDKFHQVKASGRQQMGFGVGLYLVKHFTTLHGGNVFCTSTPGNGTVFTIRLPRQQAVPETIMEKPAAAEKTPVYLEELMDHTQVPEPVKVEAPVQHGLVAEELLTAKKSVLIVDDNEEMRNYLQLLFTPGYLVHVAASGEEGYQLAEKHKPDIVISDIFMQEMSGVDLCRRIKESESLAHIPVILLTATTSEELKLQGIEGGADDYLNKPFDSDILLARVETILKNQHQLRRYYLDSISLKEHSHKVPAEYQHFMQKCIEIIEENMENNDFNMKMFAREMGMSHSNLYTKVKAISGQSVTAFMRSVRIRRAAVLMLTENLSVKEAAFRVGIIDAKYFREQFVRIFEMTPSDYIKKYRYSFNRDLNTVPKDE</sequence>
<evidence type="ECO:0000256" key="10">
    <source>
        <dbReference type="ARBA" id="ARBA00023125"/>
    </source>
</evidence>
<dbReference type="InterPro" id="IPR005467">
    <property type="entry name" value="His_kinase_dom"/>
</dbReference>
<name>A0A917IS93_9BACT</name>
<comment type="catalytic activity">
    <reaction evidence="1">
        <text>ATP + protein L-histidine = ADP + protein N-phospho-L-histidine.</text>
        <dbReference type="EC" id="2.7.13.3"/>
    </reaction>
</comment>
<keyword evidence="4" id="KW-0808">Transferase</keyword>
<evidence type="ECO:0000256" key="8">
    <source>
        <dbReference type="ARBA" id="ARBA00023012"/>
    </source>
</evidence>
<dbReference type="SMART" id="SM00387">
    <property type="entry name" value="HATPase_c"/>
    <property type="match status" value="1"/>
</dbReference>
<dbReference type="GO" id="GO:0000155">
    <property type="term" value="F:phosphorelay sensor kinase activity"/>
    <property type="evidence" value="ECO:0007669"/>
    <property type="project" value="InterPro"/>
</dbReference>
<dbReference type="InterPro" id="IPR036097">
    <property type="entry name" value="HisK_dim/P_sf"/>
</dbReference>
<evidence type="ECO:0000256" key="12">
    <source>
        <dbReference type="PROSITE-ProRule" id="PRU00169"/>
    </source>
</evidence>
<dbReference type="Gene3D" id="2.60.40.10">
    <property type="entry name" value="Immunoglobulins"/>
    <property type="match status" value="1"/>
</dbReference>
<keyword evidence="9" id="KW-0805">Transcription regulation</keyword>
<dbReference type="Pfam" id="PF07495">
    <property type="entry name" value="Y_Y_Y"/>
    <property type="match status" value="1"/>
</dbReference>
<keyword evidence="3 12" id="KW-0597">Phosphoprotein</keyword>
<evidence type="ECO:0000313" key="17">
    <source>
        <dbReference type="Proteomes" id="UP000627292"/>
    </source>
</evidence>
<reference evidence="16" key="2">
    <citation type="submission" date="2020-09" db="EMBL/GenBank/DDBJ databases">
        <authorList>
            <person name="Sun Q."/>
            <person name="Zhou Y."/>
        </authorList>
    </citation>
    <scope>NUCLEOTIDE SEQUENCE</scope>
    <source>
        <strain evidence="16">CGMCC 1.15290</strain>
    </source>
</reference>
<dbReference type="Gene3D" id="3.40.50.2300">
    <property type="match status" value="1"/>
</dbReference>
<proteinExistence type="predicted"/>
<dbReference type="GO" id="GO:0043565">
    <property type="term" value="F:sequence-specific DNA binding"/>
    <property type="evidence" value="ECO:0007669"/>
    <property type="project" value="InterPro"/>
</dbReference>
<evidence type="ECO:0000256" key="1">
    <source>
        <dbReference type="ARBA" id="ARBA00000085"/>
    </source>
</evidence>
<dbReference type="CDD" id="cd00082">
    <property type="entry name" value="HisKA"/>
    <property type="match status" value="1"/>
</dbReference>
<evidence type="ECO:0000256" key="3">
    <source>
        <dbReference type="ARBA" id="ARBA00022553"/>
    </source>
</evidence>
<feature type="modified residue" description="4-aspartylphosphate" evidence="12">
    <location>
        <position position="1149"/>
    </location>
</feature>
<dbReference type="Pfam" id="PF12833">
    <property type="entry name" value="HTH_18"/>
    <property type="match status" value="1"/>
</dbReference>
<organism evidence="16 17">
    <name type="scientific">Filimonas zeae</name>
    <dbReference type="NCBI Taxonomy" id="1737353"/>
    <lineage>
        <taxon>Bacteria</taxon>
        <taxon>Pseudomonadati</taxon>
        <taxon>Bacteroidota</taxon>
        <taxon>Chitinophagia</taxon>
        <taxon>Chitinophagales</taxon>
        <taxon>Chitinophagaceae</taxon>
        <taxon>Filimonas</taxon>
    </lineage>
</organism>
<reference evidence="16" key="1">
    <citation type="journal article" date="2014" name="Int. J. Syst. Evol. Microbiol.">
        <title>Complete genome sequence of Corynebacterium casei LMG S-19264T (=DSM 44701T), isolated from a smear-ripened cheese.</title>
        <authorList>
            <consortium name="US DOE Joint Genome Institute (JGI-PGF)"/>
            <person name="Walter F."/>
            <person name="Albersmeier A."/>
            <person name="Kalinowski J."/>
            <person name="Ruckert C."/>
        </authorList>
    </citation>
    <scope>NUCLEOTIDE SEQUENCE</scope>
    <source>
        <strain evidence="16">CGMCC 1.15290</strain>
    </source>
</reference>
<dbReference type="Proteomes" id="UP000627292">
    <property type="component" value="Unassembled WGS sequence"/>
</dbReference>
<dbReference type="EC" id="2.7.13.3" evidence="2"/>
<feature type="domain" description="Histidine kinase" evidence="14">
    <location>
        <begin position="832"/>
        <end position="1047"/>
    </location>
</feature>
<dbReference type="RefSeq" id="WP_188950827.1">
    <property type="nucleotide sequence ID" value="NZ_BMIB01000001.1"/>
</dbReference>
<dbReference type="InterPro" id="IPR011123">
    <property type="entry name" value="Y_Y_Y"/>
</dbReference>
<evidence type="ECO:0000313" key="16">
    <source>
        <dbReference type="EMBL" id="GGH61013.1"/>
    </source>
</evidence>
<protein>
    <recommendedName>
        <fullName evidence="2">histidine kinase</fullName>
        <ecNumber evidence="2">2.7.13.3</ecNumber>
    </recommendedName>
</protein>
<dbReference type="Gene3D" id="3.30.565.10">
    <property type="entry name" value="Histidine kinase-like ATPase, C-terminal domain"/>
    <property type="match status" value="1"/>
</dbReference>
<dbReference type="InterPro" id="IPR011006">
    <property type="entry name" value="CheY-like_superfamily"/>
</dbReference>
<evidence type="ECO:0000256" key="2">
    <source>
        <dbReference type="ARBA" id="ARBA00012438"/>
    </source>
</evidence>
<evidence type="ECO:0000259" key="14">
    <source>
        <dbReference type="PROSITE" id="PS50109"/>
    </source>
</evidence>
<dbReference type="PANTHER" id="PTHR43547:SF2">
    <property type="entry name" value="HYBRID SIGNAL TRANSDUCTION HISTIDINE KINASE C"/>
    <property type="match status" value="1"/>
</dbReference>
<dbReference type="InterPro" id="IPR036890">
    <property type="entry name" value="HATPase_C_sf"/>
</dbReference>
<dbReference type="SUPFAM" id="SSF46689">
    <property type="entry name" value="Homeodomain-like"/>
    <property type="match status" value="1"/>
</dbReference>
<dbReference type="InterPro" id="IPR003594">
    <property type="entry name" value="HATPase_dom"/>
</dbReference>
<feature type="domain" description="Response regulatory" evidence="15">
    <location>
        <begin position="1101"/>
        <end position="1216"/>
    </location>
</feature>
<keyword evidence="8" id="KW-0902">Two-component regulatory system</keyword>
<dbReference type="Pfam" id="PF02518">
    <property type="entry name" value="HATPase_c"/>
    <property type="match status" value="1"/>
</dbReference>
<dbReference type="SUPFAM" id="SSF52172">
    <property type="entry name" value="CheY-like"/>
    <property type="match status" value="1"/>
</dbReference>
<feature type="domain" description="HTH araC/xylS-type" evidence="13">
    <location>
        <begin position="1248"/>
        <end position="1347"/>
    </location>
</feature>
<dbReference type="PROSITE" id="PS50110">
    <property type="entry name" value="RESPONSE_REGULATORY"/>
    <property type="match status" value="1"/>
</dbReference>
<evidence type="ECO:0000256" key="6">
    <source>
        <dbReference type="ARBA" id="ARBA00022777"/>
    </source>
</evidence>
<dbReference type="Gene3D" id="1.10.287.130">
    <property type="match status" value="1"/>
</dbReference>
<dbReference type="PANTHER" id="PTHR43547">
    <property type="entry name" value="TWO-COMPONENT HISTIDINE KINASE"/>
    <property type="match status" value="1"/>
</dbReference>
<dbReference type="InterPro" id="IPR018062">
    <property type="entry name" value="HTH_AraC-typ_CS"/>
</dbReference>
<evidence type="ECO:0000256" key="4">
    <source>
        <dbReference type="ARBA" id="ARBA00022679"/>
    </source>
</evidence>
<evidence type="ECO:0000259" key="15">
    <source>
        <dbReference type="PROSITE" id="PS50110"/>
    </source>
</evidence>
<dbReference type="Pfam" id="PF07494">
    <property type="entry name" value="Reg_prop"/>
    <property type="match status" value="4"/>
</dbReference>
<dbReference type="PROSITE" id="PS50109">
    <property type="entry name" value="HIS_KIN"/>
    <property type="match status" value="1"/>
</dbReference>
<accession>A0A917IS93</accession>
<keyword evidence="11" id="KW-0804">Transcription</keyword>
<dbReference type="GO" id="GO:0003700">
    <property type="term" value="F:DNA-binding transcription factor activity"/>
    <property type="evidence" value="ECO:0007669"/>
    <property type="project" value="InterPro"/>
</dbReference>
<dbReference type="InterPro" id="IPR009057">
    <property type="entry name" value="Homeodomain-like_sf"/>
</dbReference>
<evidence type="ECO:0000256" key="9">
    <source>
        <dbReference type="ARBA" id="ARBA00023015"/>
    </source>
</evidence>
<keyword evidence="7" id="KW-0067">ATP-binding</keyword>
<dbReference type="EMBL" id="BMIB01000001">
    <property type="protein sequence ID" value="GGH61013.1"/>
    <property type="molecule type" value="Genomic_DNA"/>
</dbReference>
<dbReference type="Gene3D" id="1.10.10.60">
    <property type="entry name" value="Homeodomain-like"/>
    <property type="match status" value="1"/>
</dbReference>
<dbReference type="SMART" id="SM00388">
    <property type="entry name" value="HisKA"/>
    <property type="match status" value="1"/>
</dbReference>
<dbReference type="SMART" id="SM00342">
    <property type="entry name" value="HTH_ARAC"/>
    <property type="match status" value="1"/>
</dbReference>
<dbReference type="InterPro" id="IPR013783">
    <property type="entry name" value="Ig-like_fold"/>
</dbReference>
<keyword evidence="10" id="KW-0238">DNA-binding</keyword>
<dbReference type="Pfam" id="PF00072">
    <property type="entry name" value="Response_reg"/>
    <property type="match status" value="1"/>
</dbReference>
<evidence type="ECO:0000256" key="7">
    <source>
        <dbReference type="ARBA" id="ARBA00022840"/>
    </source>
</evidence>
<dbReference type="SUPFAM" id="SSF55874">
    <property type="entry name" value="ATPase domain of HSP90 chaperone/DNA topoisomerase II/histidine kinase"/>
    <property type="match status" value="1"/>
</dbReference>
<dbReference type="InterPro" id="IPR004358">
    <property type="entry name" value="Sig_transdc_His_kin-like_C"/>
</dbReference>
<dbReference type="SUPFAM" id="SSF47384">
    <property type="entry name" value="Homodimeric domain of signal transducing histidine kinase"/>
    <property type="match status" value="1"/>
</dbReference>
<dbReference type="PROSITE" id="PS01124">
    <property type="entry name" value="HTH_ARAC_FAMILY_2"/>
    <property type="match status" value="1"/>
</dbReference>
<keyword evidence="6 16" id="KW-0418">Kinase</keyword>
<keyword evidence="17" id="KW-1185">Reference proteome</keyword>
<evidence type="ECO:0000259" key="13">
    <source>
        <dbReference type="PROSITE" id="PS01124"/>
    </source>
</evidence>
<dbReference type="GO" id="GO:0005524">
    <property type="term" value="F:ATP binding"/>
    <property type="evidence" value="ECO:0007669"/>
    <property type="project" value="UniProtKB-KW"/>
</dbReference>
<comment type="caution">
    <text evidence="16">The sequence shown here is derived from an EMBL/GenBank/DDBJ whole genome shotgun (WGS) entry which is preliminary data.</text>
</comment>
<dbReference type="SUPFAM" id="SSF63829">
    <property type="entry name" value="Calcium-dependent phosphotriesterase"/>
    <property type="match status" value="3"/>
</dbReference>
<gene>
    <name evidence="16" type="ORF">GCM10011379_09530</name>
</gene>